<evidence type="ECO:0000256" key="4">
    <source>
        <dbReference type="ARBA" id="ARBA00022580"/>
    </source>
</evidence>
<keyword evidence="4" id="KW-0920">Virion tegument</keyword>
<dbReference type="InterPro" id="IPR010340">
    <property type="entry name" value="Herpes_UL11/UL32"/>
</dbReference>
<feature type="compositionally biased region" description="Basic and acidic residues" evidence="6">
    <location>
        <begin position="1"/>
        <end position="12"/>
    </location>
</feature>
<keyword evidence="3" id="KW-0597">Phosphoprotein</keyword>
<comment type="similarity">
    <text evidence="2">Belongs to the herpesviridae large structural phosphoprotein family.</text>
</comment>
<feature type="region of interest" description="Disordered" evidence="6">
    <location>
        <begin position="203"/>
        <end position="233"/>
    </location>
</feature>
<dbReference type="EMBL" id="KY290183">
    <property type="protein sequence ID" value="QFV47787.1"/>
    <property type="molecule type" value="Genomic_DNA"/>
</dbReference>
<keyword evidence="5" id="KW-0946">Virion</keyword>
<dbReference type="GO" id="GO:0019033">
    <property type="term" value="C:viral tegument"/>
    <property type="evidence" value="ECO:0007669"/>
    <property type="project" value="UniProtKB-SubCell"/>
</dbReference>
<feature type="region of interest" description="Disordered" evidence="6">
    <location>
        <begin position="1"/>
        <end position="28"/>
    </location>
</feature>
<evidence type="ECO:0000256" key="6">
    <source>
        <dbReference type="SAM" id="MobiDB-lite"/>
    </source>
</evidence>
<evidence type="ECO:0000256" key="1">
    <source>
        <dbReference type="ARBA" id="ARBA00004535"/>
    </source>
</evidence>
<proteinExistence type="inferred from homology"/>
<dbReference type="GO" id="GO:0005198">
    <property type="term" value="F:structural molecule activity"/>
    <property type="evidence" value="ECO:0007669"/>
    <property type="project" value="InterPro"/>
</dbReference>
<organism evidence="7">
    <name type="scientific">Human betaherpesvirus 6</name>
    <dbReference type="NCBI Taxonomy" id="10368"/>
    <lineage>
        <taxon>Viruses</taxon>
        <taxon>Duplodnaviria</taxon>
        <taxon>Heunggongvirae</taxon>
        <taxon>Peploviricota</taxon>
        <taxon>Herviviricetes</taxon>
        <taxon>Herpesvirales</taxon>
        <taxon>Orthoherpesviridae</taxon>
        <taxon>Betaherpesvirinae</taxon>
        <taxon>Roseolovirus</taxon>
    </lineage>
</organism>
<dbReference type="Pfam" id="PF06070">
    <property type="entry name" value="Herpes_UL32"/>
    <property type="match status" value="2"/>
</dbReference>
<evidence type="ECO:0000256" key="3">
    <source>
        <dbReference type="ARBA" id="ARBA00022553"/>
    </source>
</evidence>
<sequence length="233" mass="25713">MSGKFNVDKEMTRNGQEPSRSLMGDARNAGDGQYIQAGLGQRVNNLLSQFTNLISLGEKGIEDILQNQRGTELKLATENKSGRESEEANVKRILEVSNPQDMFKNFRLQNNLDSVQSPFRLPDVDLSRELDSASFKDALDLKLPGNGEREIDLALEKVKVGETETSDLKVGQDESFVPAQLMKVETPEEKDDVIERMVLRIRQDGETDENTVSGPGVAESLDIEAKGESAIAS</sequence>
<protein>
    <submittedName>
        <fullName evidence="7">Uncharacterized protein</fullName>
    </submittedName>
</protein>
<evidence type="ECO:0000256" key="2">
    <source>
        <dbReference type="ARBA" id="ARBA00010295"/>
    </source>
</evidence>
<evidence type="ECO:0000313" key="7">
    <source>
        <dbReference type="EMBL" id="QFV47787.1"/>
    </source>
</evidence>
<accession>A0A5P9S7Q6</accession>
<name>A0A5P9S7Q6_9BETA</name>
<reference evidence="7" key="1">
    <citation type="journal article" date="2018" name="BMC Genomics">
        <title>Comparative genomic, transcriptomic, and proteomic reannotation of human herpesvirus 6.</title>
        <authorList>
            <person name="Greninger A.L."/>
            <person name="Knudsen G.M."/>
            <person name="Roychoudhury P."/>
            <person name="Hanson D.J."/>
            <person name="Sedlak R.H."/>
            <person name="Xie H."/>
            <person name="Guan J."/>
            <person name="Nguyen T."/>
            <person name="Peddu V."/>
            <person name="Boeckh M."/>
            <person name="Huang M.L."/>
            <person name="Cook L."/>
            <person name="Depledge D.P."/>
            <person name="Zerr D.M."/>
            <person name="Koelle D.M."/>
            <person name="Gantt S."/>
            <person name="Yoshikawa T."/>
            <person name="Caserta M."/>
            <person name="Hill J.A."/>
            <person name="Jerome K.R."/>
        </authorList>
    </citation>
    <scope>NUCLEOTIDE SEQUENCE</scope>
    <source>
        <strain evidence="7">HP73C5</strain>
    </source>
</reference>
<comment type="subcellular location">
    <subcellularLocation>
        <location evidence="1">Virion tegument</location>
    </subcellularLocation>
</comment>
<evidence type="ECO:0000256" key="5">
    <source>
        <dbReference type="ARBA" id="ARBA00022844"/>
    </source>
</evidence>